<evidence type="ECO:0000313" key="4">
    <source>
        <dbReference type="Proteomes" id="UP000827092"/>
    </source>
</evidence>
<keyword evidence="4" id="KW-1185">Reference proteome</keyword>
<feature type="compositionally biased region" description="Basic and acidic residues" evidence="1">
    <location>
        <begin position="321"/>
        <end position="330"/>
    </location>
</feature>
<keyword evidence="2" id="KW-0812">Transmembrane</keyword>
<comment type="caution">
    <text evidence="3">The sequence shown here is derived from an EMBL/GenBank/DDBJ whole genome shotgun (WGS) entry which is preliminary data.</text>
</comment>
<keyword evidence="2" id="KW-0472">Membrane</keyword>
<protein>
    <submittedName>
        <fullName evidence="3">Uncharacterized protein</fullName>
    </submittedName>
</protein>
<feature type="region of interest" description="Disordered" evidence="1">
    <location>
        <begin position="401"/>
        <end position="420"/>
    </location>
</feature>
<dbReference type="EMBL" id="JAFNEN010000074">
    <property type="protein sequence ID" value="KAG8196213.1"/>
    <property type="molecule type" value="Genomic_DNA"/>
</dbReference>
<feature type="compositionally biased region" description="Polar residues" evidence="1">
    <location>
        <begin position="401"/>
        <end position="410"/>
    </location>
</feature>
<feature type="region of interest" description="Disordered" evidence="1">
    <location>
        <begin position="375"/>
        <end position="394"/>
    </location>
</feature>
<dbReference type="Proteomes" id="UP000827092">
    <property type="component" value="Unassembled WGS sequence"/>
</dbReference>
<organism evidence="3 4">
    <name type="scientific">Oedothorax gibbosus</name>
    <dbReference type="NCBI Taxonomy" id="931172"/>
    <lineage>
        <taxon>Eukaryota</taxon>
        <taxon>Metazoa</taxon>
        <taxon>Ecdysozoa</taxon>
        <taxon>Arthropoda</taxon>
        <taxon>Chelicerata</taxon>
        <taxon>Arachnida</taxon>
        <taxon>Araneae</taxon>
        <taxon>Araneomorphae</taxon>
        <taxon>Entelegynae</taxon>
        <taxon>Araneoidea</taxon>
        <taxon>Linyphiidae</taxon>
        <taxon>Erigoninae</taxon>
        <taxon>Oedothorax</taxon>
    </lineage>
</organism>
<reference evidence="3 4" key="1">
    <citation type="journal article" date="2022" name="Nat. Ecol. Evol.">
        <title>A masculinizing supergene underlies an exaggerated male reproductive morph in a spider.</title>
        <authorList>
            <person name="Hendrickx F."/>
            <person name="De Corte Z."/>
            <person name="Sonet G."/>
            <person name="Van Belleghem S.M."/>
            <person name="Kostlbacher S."/>
            <person name="Vangestel C."/>
        </authorList>
    </citation>
    <scope>NUCLEOTIDE SEQUENCE [LARGE SCALE GENOMIC DNA]</scope>
    <source>
        <strain evidence="3">W744_W776</strain>
    </source>
</reference>
<feature type="transmembrane region" description="Helical" evidence="2">
    <location>
        <begin position="499"/>
        <end position="526"/>
    </location>
</feature>
<evidence type="ECO:0000313" key="3">
    <source>
        <dbReference type="EMBL" id="KAG8196213.1"/>
    </source>
</evidence>
<keyword evidence="2" id="KW-1133">Transmembrane helix</keyword>
<feature type="compositionally biased region" description="Polar residues" evidence="1">
    <location>
        <begin position="375"/>
        <end position="390"/>
    </location>
</feature>
<proteinExistence type="predicted"/>
<accession>A0AAV6VJB1</accession>
<evidence type="ECO:0000256" key="1">
    <source>
        <dbReference type="SAM" id="MobiDB-lite"/>
    </source>
</evidence>
<gene>
    <name evidence="3" type="ORF">JTE90_007938</name>
</gene>
<name>A0AAV6VJB1_9ARAC</name>
<feature type="region of interest" description="Disordered" evidence="1">
    <location>
        <begin position="314"/>
        <end position="370"/>
    </location>
</feature>
<sequence length="571" mass="65866">MSVIGTAFAVAFILNSRIHNIDTLEENAFQEKRKTLFNPLSADFKQDVPFSVPITSDPIEEQFVLLNEEIRGRHSNDNTDPFLEPSRNDHLNLFQYRQKREHRYMPYPIEYHQHGVTNLQETKAIENQKNFPRIQDRVASSNSHEHQKVLTNNHQQRELSILKNISRRHGLGFEDPRQIYNDPALEDNYQKGLADHLKHNGPIPTDTFQRKQLVSTADNSSKIVITNNHKEWDTPFLVNGKRRENISGKYQVPNFLITKHYSQNTQNNSVKQSVTTIRQTEDNNNYLPEKFNKFQVGQQRNLTEQRVNSFALKVQGNSSKLDQHQTDNRDQQNYPNSSKSHRNVTVHHQSLEDRLSFQPRPNLPKNIKQRHNGTYQDYSLSGTFHPNSTDNLKHSEVQLHPTNPQNQFESSHYYPPTRKPQNRQDMIQQTISFLALKRQFPLVLDENRQSSVIPVENHQTSLIPAENRQSNRPPTWSNPPSVPWVDDPPVGQGTGLLPIVYLLAPLVVTAMLMPIGATLITAIVMLRSHHQIRGQGTQNKLDGNISPIHKTLEENLVDAWSKVEEALSKYL</sequence>
<evidence type="ECO:0000256" key="2">
    <source>
        <dbReference type="SAM" id="Phobius"/>
    </source>
</evidence>
<dbReference type="AlphaFoldDB" id="A0AAV6VJB1"/>